<dbReference type="Pfam" id="PF00440">
    <property type="entry name" value="TetR_N"/>
    <property type="match status" value="1"/>
</dbReference>
<accession>A0ABQ1IDF0</accession>
<evidence type="ECO:0000256" key="4">
    <source>
        <dbReference type="PROSITE-ProRule" id="PRU00335"/>
    </source>
</evidence>
<protein>
    <submittedName>
        <fullName evidence="6">TetR family transcriptional regulator</fullName>
    </submittedName>
</protein>
<dbReference type="SUPFAM" id="SSF48498">
    <property type="entry name" value="Tetracyclin repressor-like, C-terminal domain"/>
    <property type="match status" value="1"/>
</dbReference>
<dbReference type="InterPro" id="IPR036271">
    <property type="entry name" value="Tet_transcr_reg_TetR-rel_C_sf"/>
</dbReference>
<dbReference type="SUPFAM" id="SSF46689">
    <property type="entry name" value="Homeodomain-like"/>
    <property type="match status" value="1"/>
</dbReference>
<dbReference type="EMBL" id="BMDZ01000010">
    <property type="protein sequence ID" value="GGB32857.1"/>
    <property type="molecule type" value="Genomic_DNA"/>
</dbReference>
<evidence type="ECO:0000313" key="6">
    <source>
        <dbReference type="EMBL" id="GGB32857.1"/>
    </source>
</evidence>
<evidence type="ECO:0000256" key="3">
    <source>
        <dbReference type="ARBA" id="ARBA00023163"/>
    </source>
</evidence>
<keyword evidence="3" id="KW-0804">Transcription</keyword>
<dbReference type="PROSITE" id="PS01081">
    <property type="entry name" value="HTH_TETR_1"/>
    <property type="match status" value="1"/>
</dbReference>
<reference evidence="7" key="1">
    <citation type="journal article" date="2019" name="Int. J. Syst. Evol. Microbiol.">
        <title>The Global Catalogue of Microorganisms (GCM) 10K type strain sequencing project: providing services to taxonomists for standard genome sequencing and annotation.</title>
        <authorList>
            <consortium name="The Broad Institute Genomics Platform"/>
            <consortium name="The Broad Institute Genome Sequencing Center for Infectious Disease"/>
            <person name="Wu L."/>
            <person name="Ma J."/>
        </authorList>
    </citation>
    <scope>NUCLEOTIDE SEQUENCE [LARGE SCALE GENOMIC DNA]</scope>
    <source>
        <strain evidence="7">CGMCC 1.10188</strain>
    </source>
</reference>
<evidence type="ECO:0000256" key="2">
    <source>
        <dbReference type="ARBA" id="ARBA00023125"/>
    </source>
</evidence>
<name>A0ABQ1IDF0_9PROT</name>
<dbReference type="Proteomes" id="UP000603352">
    <property type="component" value="Unassembled WGS sequence"/>
</dbReference>
<keyword evidence="1" id="KW-0805">Transcription regulation</keyword>
<organism evidence="6 7">
    <name type="scientific">Tistrella bauzanensis</name>
    <dbReference type="NCBI Taxonomy" id="657419"/>
    <lineage>
        <taxon>Bacteria</taxon>
        <taxon>Pseudomonadati</taxon>
        <taxon>Pseudomonadota</taxon>
        <taxon>Alphaproteobacteria</taxon>
        <taxon>Geminicoccales</taxon>
        <taxon>Geminicoccaceae</taxon>
        <taxon>Tistrella</taxon>
    </lineage>
</organism>
<dbReference type="Pfam" id="PF17935">
    <property type="entry name" value="TetR_C_27"/>
    <property type="match status" value="1"/>
</dbReference>
<dbReference type="PROSITE" id="PS50977">
    <property type="entry name" value="HTH_TETR_2"/>
    <property type="match status" value="1"/>
</dbReference>
<dbReference type="Gene3D" id="1.10.357.10">
    <property type="entry name" value="Tetracycline Repressor, domain 2"/>
    <property type="match status" value="1"/>
</dbReference>
<dbReference type="InterPro" id="IPR001647">
    <property type="entry name" value="HTH_TetR"/>
</dbReference>
<sequence length="204" mass="22118">MRSGRRDVADGSLTPEQILDAAEDVLRRFGPQKTTVVDVARALGVSHGSIYRHFPSKTALREAVARRWLHRVAAPLGQIAAEGGPALPRLRRWLDRLIALKRAKVLDEPELFAVYHALSDDAGDVIDAHVAELIDQVARILADGMVAGEIRLGEPKAMARAVLTATAAFHHPAHAASWRDPLIDQTFEAVFDLLVTALAPPAVA</sequence>
<dbReference type="PANTHER" id="PTHR30055:SF151">
    <property type="entry name" value="TRANSCRIPTIONAL REGULATORY PROTEIN"/>
    <property type="match status" value="1"/>
</dbReference>
<dbReference type="InterPro" id="IPR050109">
    <property type="entry name" value="HTH-type_TetR-like_transc_reg"/>
</dbReference>
<keyword evidence="2 4" id="KW-0238">DNA-binding</keyword>
<evidence type="ECO:0000313" key="7">
    <source>
        <dbReference type="Proteomes" id="UP000603352"/>
    </source>
</evidence>
<dbReference type="PANTHER" id="PTHR30055">
    <property type="entry name" value="HTH-TYPE TRANSCRIPTIONAL REGULATOR RUTR"/>
    <property type="match status" value="1"/>
</dbReference>
<gene>
    <name evidence="6" type="ORF">GCM10011505_12870</name>
</gene>
<dbReference type="InterPro" id="IPR041478">
    <property type="entry name" value="TetR_C_27"/>
</dbReference>
<feature type="DNA-binding region" description="H-T-H motif" evidence="4">
    <location>
        <begin position="35"/>
        <end position="54"/>
    </location>
</feature>
<proteinExistence type="predicted"/>
<dbReference type="InterPro" id="IPR009057">
    <property type="entry name" value="Homeodomain-like_sf"/>
</dbReference>
<evidence type="ECO:0000256" key="1">
    <source>
        <dbReference type="ARBA" id="ARBA00023015"/>
    </source>
</evidence>
<evidence type="ECO:0000259" key="5">
    <source>
        <dbReference type="PROSITE" id="PS50977"/>
    </source>
</evidence>
<dbReference type="InterPro" id="IPR023772">
    <property type="entry name" value="DNA-bd_HTH_TetR-type_CS"/>
</dbReference>
<feature type="domain" description="HTH tetR-type" evidence="5">
    <location>
        <begin position="12"/>
        <end position="72"/>
    </location>
</feature>
<dbReference type="PRINTS" id="PR00455">
    <property type="entry name" value="HTHTETR"/>
</dbReference>
<keyword evidence="7" id="KW-1185">Reference proteome</keyword>
<comment type="caution">
    <text evidence="6">The sequence shown here is derived from an EMBL/GenBank/DDBJ whole genome shotgun (WGS) entry which is preliminary data.</text>
</comment>